<proteinExistence type="predicted"/>
<sequence length="563" mass="62841">MVTKDIGSGNHITFEFEAVSYTWGNPTLVSSLPLEGCSGTIGVTENLAHALPYLTKHSTTGYLWIDQLCINQNNSSDKAHQIGRMAQIYSAAKRVIAWLGPADEHSRICKEWLGEVDKMLRSQPYSHVVLPGSSTFNQDTRFLVVRSTFGKKDTDNIYVPSIRQFWERPWFQRGWIVQEVLRAAEISFLASETEYSMQDFADLQSIPADKPLGHEGESNIAYDILLDLKAAPYREDQPIRFLRLIARVAGVFVTSELGDNLYAFLGMIDGSGFTPDYENSIKQNFTTFAVALARNFGSLDFLSLWSANLDVLLPNTPEELKSFPSWVPSYSGIPLIAPYRLVSGGIQTSRVTVNWNAANGRRHIYNQSEDAITTGRLRVRGKIIDRIHKISNTKTASYWETDRPYLDSLVHQIREDLPNSSFQDWTLTSLVSFLSTIAANGNAPAETPEVVLGLKPREFANELANMNGQNSSLASCLAMARGRKFATTEKGRIGMVPWIGSKENKRDQKGSMIVVLHGCCVPIVLDPNGENEYKVVGECYVEGVMHGEAVYWEEGEAETFILV</sequence>
<dbReference type="AlphaFoldDB" id="A0A066XRE8"/>
<feature type="domain" description="Heterokaryon incompatibility" evidence="1">
    <location>
        <begin position="16"/>
        <end position="179"/>
    </location>
</feature>
<protein>
    <submittedName>
        <fullName evidence="2">Putative heterokaryon incompatibility protein</fullName>
    </submittedName>
</protein>
<reference evidence="3" key="1">
    <citation type="journal article" date="2014" name="Genome Announc.">
        <title>Draft genome sequence of Colletotrichum sublineola, a destructive pathogen of cultivated sorghum.</title>
        <authorList>
            <person name="Baroncelli R."/>
            <person name="Sanz-Martin J.M."/>
            <person name="Rech G.E."/>
            <person name="Sukno S.A."/>
            <person name="Thon M.R."/>
        </authorList>
    </citation>
    <scope>NUCLEOTIDE SEQUENCE [LARGE SCALE GENOMIC DNA]</scope>
    <source>
        <strain evidence="3">TX430BB</strain>
    </source>
</reference>
<dbReference type="PANTHER" id="PTHR24148:SF64">
    <property type="entry name" value="HETEROKARYON INCOMPATIBILITY DOMAIN-CONTAINING PROTEIN"/>
    <property type="match status" value="1"/>
</dbReference>
<gene>
    <name evidence="2" type="ORF">CSUB01_08953</name>
</gene>
<dbReference type="Proteomes" id="UP000027238">
    <property type="component" value="Unassembled WGS sequence"/>
</dbReference>
<evidence type="ECO:0000313" key="2">
    <source>
        <dbReference type="EMBL" id="KDN70259.1"/>
    </source>
</evidence>
<dbReference type="PANTHER" id="PTHR24148">
    <property type="entry name" value="ANKYRIN REPEAT DOMAIN-CONTAINING PROTEIN 39 HOMOLOG-RELATED"/>
    <property type="match status" value="1"/>
</dbReference>
<dbReference type="OrthoDB" id="3548654at2759"/>
<keyword evidence="3" id="KW-1185">Reference proteome</keyword>
<dbReference type="OMA" id="HGCCVPI"/>
<dbReference type="STRING" id="1173701.A0A066XRE8"/>
<dbReference type="Pfam" id="PF06985">
    <property type="entry name" value="HET"/>
    <property type="match status" value="1"/>
</dbReference>
<dbReference type="EMBL" id="JMSE01000371">
    <property type="protein sequence ID" value="KDN70259.1"/>
    <property type="molecule type" value="Genomic_DNA"/>
</dbReference>
<comment type="caution">
    <text evidence="2">The sequence shown here is derived from an EMBL/GenBank/DDBJ whole genome shotgun (WGS) entry which is preliminary data.</text>
</comment>
<name>A0A066XRE8_COLSU</name>
<accession>A0A066XRE8</accession>
<evidence type="ECO:0000259" key="1">
    <source>
        <dbReference type="Pfam" id="PF06985"/>
    </source>
</evidence>
<organism evidence="2 3">
    <name type="scientific">Colletotrichum sublineola</name>
    <name type="common">Sorghum anthracnose fungus</name>
    <dbReference type="NCBI Taxonomy" id="1173701"/>
    <lineage>
        <taxon>Eukaryota</taxon>
        <taxon>Fungi</taxon>
        <taxon>Dikarya</taxon>
        <taxon>Ascomycota</taxon>
        <taxon>Pezizomycotina</taxon>
        <taxon>Sordariomycetes</taxon>
        <taxon>Hypocreomycetidae</taxon>
        <taxon>Glomerellales</taxon>
        <taxon>Glomerellaceae</taxon>
        <taxon>Colletotrichum</taxon>
        <taxon>Colletotrichum graminicola species complex</taxon>
    </lineage>
</organism>
<dbReference type="InterPro" id="IPR052895">
    <property type="entry name" value="HetReg/Transcr_Mod"/>
</dbReference>
<dbReference type="Pfam" id="PF26639">
    <property type="entry name" value="Het-6_barrel"/>
    <property type="match status" value="1"/>
</dbReference>
<evidence type="ECO:0000313" key="3">
    <source>
        <dbReference type="Proteomes" id="UP000027238"/>
    </source>
</evidence>
<dbReference type="HOGENOM" id="CLU_004184_7_4_1"/>
<dbReference type="eggNOG" id="ENOG502SI5S">
    <property type="taxonomic scope" value="Eukaryota"/>
</dbReference>
<dbReference type="InterPro" id="IPR010730">
    <property type="entry name" value="HET"/>
</dbReference>